<accession>A0ABT7XMQ9</accession>
<dbReference type="PANTHER" id="PTHR34138">
    <property type="entry name" value="CELL SHAPE-DETERMINING PROTEIN MREC"/>
    <property type="match status" value="1"/>
</dbReference>
<evidence type="ECO:0000256" key="6">
    <source>
        <dbReference type="SAM" id="MobiDB-lite"/>
    </source>
</evidence>
<evidence type="ECO:0000256" key="2">
    <source>
        <dbReference type="ARBA" id="ARBA00013855"/>
    </source>
</evidence>
<comment type="caution">
    <text evidence="8">The sequence shown here is derived from an EMBL/GenBank/DDBJ whole genome shotgun (WGS) entry which is preliminary data.</text>
</comment>
<dbReference type="InterPro" id="IPR055342">
    <property type="entry name" value="MreC_beta-barrel_core"/>
</dbReference>
<dbReference type="PIRSF" id="PIRSF038471">
    <property type="entry name" value="MreC"/>
    <property type="match status" value="1"/>
</dbReference>
<keyword evidence="3 5" id="KW-0133">Cell shape</keyword>
<sequence length="326" mass="34467">MDFANTPSFFRQGPRPLVRLISCATLSVALLVADSRYGLMEPAREALSVVLYPLQWAVNAPVSGVRDLSSFFTTQSELQQENAKLRTAALSNAAQLGRLATVERELTELKALAQIASSRTDVAAQAEVLYTGRDAFTYKLIIDRGTNAGLKGGMPVLDGHGLLGQITRVQPLTAEVTLVVDKNQMVPVMIERTGQRAILYGYGGGVELRYMPIHADIKEGDRLVTSGIDSVFPPGVPVAQVGKVDRNAGAAFARVACIPYAGVQSSRYVLVVSEKSMPPAPAPAQPVVPLDAKAAKAAAKAAKKGEGKDAKTKSTAKAATPASGPR</sequence>
<evidence type="ECO:0000259" key="7">
    <source>
        <dbReference type="Pfam" id="PF04085"/>
    </source>
</evidence>
<dbReference type="NCBIfam" id="TIGR00219">
    <property type="entry name" value="mreC"/>
    <property type="match status" value="1"/>
</dbReference>
<reference evidence="8" key="1">
    <citation type="submission" date="2023-06" db="EMBL/GenBank/DDBJ databases">
        <authorList>
            <person name="Zhang S."/>
        </authorList>
    </citation>
    <scope>NUCLEOTIDE SEQUENCE</scope>
    <source>
        <strain evidence="8">SG2303</strain>
    </source>
</reference>
<name>A0ABT7XMQ9_9NEIS</name>
<dbReference type="EMBL" id="JAUEDK010000012">
    <property type="protein sequence ID" value="MDN0075020.1"/>
    <property type="molecule type" value="Genomic_DNA"/>
</dbReference>
<dbReference type="Gene3D" id="2.40.10.340">
    <property type="entry name" value="Rod shape-determining protein MreC, domain 1"/>
    <property type="match status" value="1"/>
</dbReference>
<evidence type="ECO:0000256" key="5">
    <source>
        <dbReference type="PIRNR" id="PIRNR038471"/>
    </source>
</evidence>
<feature type="compositionally biased region" description="Low complexity" evidence="6">
    <location>
        <begin position="313"/>
        <end position="326"/>
    </location>
</feature>
<comment type="function">
    <text evidence="5">Involved in formation and maintenance of cell shape.</text>
</comment>
<gene>
    <name evidence="8" type="primary">mreC</name>
    <name evidence="8" type="ORF">QU481_08935</name>
</gene>
<organism evidence="8 9">
    <name type="scientific">Crenobacter oryzisoli</name>
    <dbReference type="NCBI Taxonomy" id="3056844"/>
    <lineage>
        <taxon>Bacteria</taxon>
        <taxon>Pseudomonadati</taxon>
        <taxon>Pseudomonadota</taxon>
        <taxon>Betaproteobacteria</taxon>
        <taxon>Neisseriales</taxon>
        <taxon>Neisseriaceae</taxon>
        <taxon>Crenobacter</taxon>
    </lineage>
</organism>
<comment type="similarity">
    <text evidence="1 5">Belongs to the MreC family.</text>
</comment>
<evidence type="ECO:0000256" key="4">
    <source>
        <dbReference type="ARBA" id="ARBA00032089"/>
    </source>
</evidence>
<dbReference type="Pfam" id="PF04085">
    <property type="entry name" value="MreC"/>
    <property type="match status" value="1"/>
</dbReference>
<protein>
    <recommendedName>
        <fullName evidence="2 5">Cell shape-determining protein MreC</fullName>
    </recommendedName>
    <alternativeName>
        <fullName evidence="4 5">Cell shape protein MreC</fullName>
    </alternativeName>
</protein>
<dbReference type="InterPro" id="IPR007221">
    <property type="entry name" value="MreC"/>
</dbReference>
<dbReference type="RefSeq" id="WP_289829610.1">
    <property type="nucleotide sequence ID" value="NZ_JAUEDK010000012.1"/>
</dbReference>
<feature type="region of interest" description="Disordered" evidence="6">
    <location>
        <begin position="298"/>
        <end position="326"/>
    </location>
</feature>
<dbReference type="Gene3D" id="2.40.10.350">
    <property type="entry name" value="Rod shape-determining protein MreC, domain 2"/>
    <property type="match status" value="1"/>
</dbReference>
<dbReference type="InterPro" id="IPR042177">
    <property type="entry name" value="Cell/Rod_1"/>
</dbReference>
<dbReference type="PANTHER" id="PTHR34138:SF1">
    <property type="entry name" value="CELL SHAPE-DETERMINING PROTEIN MREC"/>
    <property type="match status" value="1"/>
</dbReference>
<evidence type="ECO:0000313" key="9">
    <source>
        <dbReference type="Proteomes" id="UP001168540"/>
    </source>
</evidence>
<evidence type="ECO:0000256" key="1">
    <source>
        <dbReference type="ARBA" id="ARBA00009369"/>
    </source>
</evidence>
<evidence type="ECO:0000313" key="8">
    <source>
        <dbReference type="EMBL" id="MDN0075020.1"/>
    </source>
</evidence>
<keyword evidence="9" id="KW-1185">Reference proteome</keyword>
<feature type="compositionally biased region" description="Basic and acidic residues" evidence="6">
    <location>
        <begin position="303"/>
        <end position="312"/>
    </location>
</feature>
<feature type="domain" description="Rod shape-determining protein MreC beta-barrel core" evidence="7">
    <location>
        <begin position="128"/>
        <end position="272"/>
    </location>
</feature>
<dbReference type="Proteomes" id="UP001168540">
    <property type="component" value="Unassembled WGS sequence"/>
</dbReference>
<proteinExistence type="inferred from homology"/>
<evidence type="ECO:0000256" key="3">
    <source>
        <dbReference type="ARBA" id="ARBA00022960"/>
    </source>
</evidence>
<dbReference type="InterPro" id="IPR042175">
    <property type="entry name" value="Cell/Rod_MreC_2"/>
</dbReference>